<name>A0A165DE32_EXIGL</name>
<protein>
    <submittedName>
        <fullName evidence="1">Uncharacterized protein</fullName>
    </submittedName>
</protein>
<organism evidence="1 2">
    <name type="scientific">Exidia glandulosa HHB12029</name>
    <dbReference type="NCBI Taxonomy" id="1314781"/>
    <lineage>
        <taxon>Eukaryota</taxon>
        <taxon>Fungi</taxon>
        <taxon>Dikarya</taxon>
        <taxon>Basidiomycota</taxon>
        <taxon>Agaricomycotina</taxon>
        <taxon>Agaricomycetes</taxon>
        <taxon>Auriculariales</taxon>
        <taxon>Exidiaceae</taxon>
        <taxon>Exidia</taxon>
    </lineage>
</organism>
<sequence length="115" mass="12666">MLLANLVCGIAGHTESYTFVLTDLVGVVSLDQDLPLRDIAMALEYFHNKCPCGRVISRQRAWKVDEKLGANCRVEDFQPNKDDGIDSGVFVQTLYPDERAPAGCVNLVFAVEPPP</sequence>
<accession>A0A165DE32</accession>
<proteinExistence type="predicted"/>
<dbReference type="InParanoid" id="A0A165DE32"/>
<gene>
    <name evidence="1" type="ORF">EXIGLDRAFT_776663</name>
</gene>
<reference evidence="1 2" key="1">
    <citation type="journal article" date="2016" name="Mol. Biol. Evol.">
        <title>Comparative Genomics of Early-Diverging Mushroom-Forming Fungi Provides Insights into the Origins of Lignocellulose Decay Capabilities.</title>
        <authorList>
            <person name="Nagy L.G."/>
            <person name="Riley R."/>
            <person name="Tritt A."/>
            <person name="Adam C."/>
            <person name="Daum C."/>
            <person name="Floudas D."/>
            <person name="Sun H."/>
            <person name="Yadav J.S."/>
            <person name="Pangilinan J."/>
            <person name="Larsson K.H."/>
            <person name="Matsuura K."/>
            <person name="Barry K."/>
            <person name="Labutti K."/>
            <person name="Kuo R."/>
            <person name="Ohm R.A."/>
            <person name="Bhattacharya S.S."/>
            <person name="Shirouzu T."/>
            <person name="Yoshinaga Y."/>
            <person name="Martin F.M."/>
            <person name="Grigoriev I.V."/>
            <person name="Hibbett D.S."/>
        </authorList>
    </citation>
    <scope>NUCLEOTIDE SEQUENCE [LARGE SCALE GENOMIC DNA]</scope>
    <source>
        <strain evidence="1 2">HHB12029</strain>
    </source>
</reference>
<evidence type="ECO:0000313" key="2">
    <source>
        <dbReference type="Proteomes" id="UP000077266"/>
    </source>
</evidence>
<dbReference type="AlphaFoldDB" id="A0A165DE32"/>
<keyword evidence="2" id="KW-1185">Reference proteome</keyword>
<dbReference type="EMBL" id="KV426230">
    <property type="protein sequence ID" value="KZV84328.1"/>
    <property type="molecule type" value="Genomic_DNA"/>
</dbReference>
<dbReference type="Proteomes" id="UP000077266">
    <property type="component" value="Unassembled WGS sequence"/>
</dbReference>
<evidence type="ECO:0000313" key="1">
    <source>
        <dbReference type="EMBL" id="KZV84328.1"/>
    </source>
</evidence>